<dbReference type="InterPro" id="IPR036388">
    <property type="entry name" value="WH-like_DNA-bd_sf"/>
</dbReference>
<accession>A0A2M8CDB2</accession>
<dbReference type="InterPro" id="IPR043129">
    <property type="entry name" value="ATPase_NBD"/>
</dbReference>
<dbReference type="InterPro" id="IPR000600">
    <property type="entry name" value="ROK"/>
</dbReference>
<dbReference type="AlphaFoldDB" id="A0A2M7KAS7"/>
<gene>
    <name evidence="3" type="ORF">CO097_03630</name>
    <name evidence="2" type="ORF">COZ58_00810</name>
</gene>
<evidence type="ECO:0000313" key="3">
    <source>
        <dbReference type="EMBL" id="PJB57067.1"/>
    </source>
</evidence>
<protein>
    <recommendedName>
        <fullName evidence="6">ROK family transcriptional regulator</fullName>
    </recommendedName>
</protein>
<dbReference type="InterPro" id="IPR049874">
    <property type="entry name" value="ROK_cs"/>
</dbReference>
<name>A0A2M7KAS7_9BACT</name>
<dbReference type="EMBL" id="PFIP01000015">
    <property type="protein sequence ID" value="PIX35236.1"/>
    <property type="molecule type" value="Genomic_DNA"/>
</dbReference>
<evidence type="ECO:0000313" key="2">
    <source>
        <dbReference type="EMBL" id="PIX35236.1"/>
    </source>
</evidence>
<dbReference type="Pfam" id="PF00480">
    <property type="entry name" value="ROK"/>
    <property type="match status" value="1"/>
</dbReference>
<dbReference type="PANTHER" id="PTHR18964:SF149">
    <property type="entry name" value="BIFUNCTIONAL UDP-N-ACETYLGLUCOSAMINE 2-EPIMERASE_N-ACETYLMANNOSAMINE KINASE"/>
    <property type="match status" value="1"/>
</dbReference>
<dbReference type="EMBL" id="PFTV01000087">
    <property type="protein sequence ID" value="PJB57067.1"/>
    <property type="molecule type" value="Genomic_DNA"/>
</dbReference>
<accession>A0A2M7KAS7</accession>
<dbReference type="CDD" id="cd24059">
    <property type="entry name" value="ASKHA_NBD_ROK_TM1224-like"/>
    <property type="match status" value="1"/>
</dbReference>
<comment type="caution">
    <text evidence="2">The sequence shown here is derived from an EMBL/GenBank/DDBJ whole genome shotgun (WGS) entry which is preliminary data.</text>
</comment>
<organism evidence="2 5">
    <name type="scientific">Candidatus Infernicultor aquiphilus</name>
    <dbReference type="NCBI Taxonomy" id="1805029"/>
    <lineage>
        <taxon>Bacteria</taxon>
        <taxon>Pseudomonadati</taxon>
        <taxon>Atribacterota</taxon>
        <taxon>Candidatus Phoenicimicrobiia</taxon>
        <taxon>Candidatus Pheonicimicrobiales</taxon>
        <taxon>Candidatus Phoenicimicrobiaceae</taxon>
        <taxon>Candidatus Infernicultor</taxon>
    </lineage>
</organism>
<evidence type="ECO:0000313" key="5">
    <source>
        <dbReference type="Proteomes" id="UP000231493"/>
    </source>
</evidence>
<dbReference type="PROSITE" id="PS01125">
    <property type="entry name" value="ROK"/>
    <property type="match status" value="1"/>
</dbReference>
<dbReference type="Proteomes" id="UP000228560">
    <property type="component" value="Unassembled WGS sequence"/>
</dbReference>
<dbReference type="SUPFAM" id="SSF46785">
    <property type="entry name" value="Winged helix' DNA-binding domain"/>
    <property type="match status" value="1"/>
</dbReference>
<dbReference type="InterPro" id="IPR036390">
    <property type="entry name" value="WH_DNA-bd_sf"/>
</dbReference>
<dbReference type="SUPFAM" id="SSF53067">
    <property type="entry name" value="Actin-like ATPase domain"/>
    <property type="match status" value="1"/>
</dbReference>
<reference evidence="2" key="1">
    <citation type="submission" date="2017-09" db="EMBL/GenBank/DDBJ databases">
        <title>Depth-based differentiation of microbial function through sediment-hosted aquifers and enrichment of novel symbionts in the deep terrestrial subsurface.</title>
        <authorList>
            <person name="Probst A.J."/>
            <person name="Ladd B."/>
            <person name="Jarett J.K."/>
            <person name="Geller-Mcgrath D.E."/>
            <person name="Sieber C.M.K."/>
            <person name="Emerson J.B."/>
            <person name="Anantharaman K."/>
            <person name="Thomas B.C."/>
            <person name="Malmstrom R."/>
            <person name="Stieglmeier M."/>
            <person name="Klingl A."/>
            <person name="Woyke T."/>
            <person name="Ryan C.M."/>
            <person name="Banfield J.F."/>
        </authorList>
    </citation>
    <scope>NUCLEOTIDE SEQUENCE</scope>
    <source>
        <strain evidence="2">CG_4_8_14_3_um_filter_34_18</strain>
    </source>
</reference>
<dbReference type="Proteomes" id="UP000231493">
    <property type="component" value="Unassembled WGS sequence"/>
</dbReference>
<evidence type="ECO:0000256" key="1">
    <source>
        <dbReference type="ARBA" id="ARBA00006479"/>
    </source>
</evidence>
<dbReference type="Gene3D" id="1.10.10.10">
    <property type="entry name" value="Winged helix-like DNA-binding domain superfamily/Winged helix DNA-binding domain"/>
    <property type="match status" value="1"/>
</dbReference>
<dbReference type="PANTHER" id="PTHR18964">
    <property type="entry name" value="ROK (REPRESSOR, ORF, KINASE) FAMILY"/>
    <property type="match status" value="1"/>
</dbReference>
<comment type="similarity">
    <text evidence="1">Belongs to the ROK (NagC/XylR) family.</text>
</comment>
<evidence type="ECO:0008006" key="6">
    <source>
        <dbReference type="Google" id="ProtNLM"/>
    </source>
</evidence>
<evidence type="ECO:0000313" key="4">
    <source>
        <dbReference type="Proteomes" id="UP000228560"/>
    </source>
</evidence>
<reference evidence="4 5" key="2">
    <citation type="submission" date="2017-09" db="EMBL/GenBank/DDBJ databases">
        <title>Depth-based differentiation of microbial function through sediment-hosted aquifers and enrichment of novel symbionts in the deep terrestrial subsurface.</title>
        <authorList>
            <person name="Probst A.J."/>
            <person name="Ladd B."/>
            <person name="Jarett J.K."/>
            <person name="Geller-Mcgrath D.E."/>
            <person name="Sieber C.M."/>
            <person name="Emerson J.B."/>
            <person name="Anantharaman K."/>
            <person name="Thomas B.C."/>
            <person name="Malmstrom R."/>
            <person name="Stieglmeier M."/>
            <person name="Klingl A."/>
            <person name="Woyke T."/>
            <person name="Ryan C.M."/>
            <person name="Banfield J.F."/>
        </authorList>
    </citation>
    <scope>NUCLEOTIDE SEQUENCE [LARGE SCALE GENOMIC DNA]</scope>
    <source>
        <strain evidence="3">CG_4_9_14_3_um_filter_33_16</strain>
    </source>
</reference>
<proteinExistence type="inferred from homology"/>
<dbReference type="Gene3D" id="3.30.420.40">
    <property type="match status" value="2"/>
</dbReference>
<sequence length="383" mass="42209">MLVLKPEGTRKKNANTLLHILLKENGISRVELSRMTSLTKTTVSAIIKGFKDSGIVEESNQVSTGNIGKSPIPLHIRADAVYTIGVHLSRERIETLLMDAQMNIITYNRGEDYEKFGLEGVINSLFININKIREYAKKKKINIGAIGIGIPGPLDAQTGVVKKPPKFKGWKNVPLRSIVQKEYGVPVWIENDANVCALAEKWLGSGRNIHNFINILLNEGIGAGVIINDELYQGTYDFVGEIGHFLCYEQGKFQYLEDIAGADVLLRWANSQGLSVKSLKSIAELLQQDNQIANSIVKKIATWIGSAIVNAIHMIGPQTVFIGGKMVVLGEPLIQPIRKIVSRYLFGEQAVNIQFSSISSNAVPSGAGIYAMIHWLEKKCSEI</sequence>
<dbReference type="Pfam" id="PF13412">
    <property type="entry name" value="HTH_24"/>
    <property type="match status" value="1"/>
</dbReference>